<dbReference type="Proteomes" id="UP000221165">
    <property type="component" value="Unassembled WGS sequence"/>
</dbReference>
<name>A0A2C6L455_9APIC</name>
<feature type="region of interest" description="Disordered" evidence="1">
    <location>
        <begin position="100"/>
        <end position="126"/>
    </location>
</feature>
<dbReference type="GeneID" id="94426892"/>
<feature type="region of interest" description="Disordered" evidence="1">
    <location>
        <begin position="216"/>
        <end position="332"/>
    </location>
</feature>
<feature type="region of interest" description="Disordered" evidence="1">
    <location>
        <begin position="353"/>
        <end position="374"/>
    </location>
</feature>
<protein>
    <submittedName>
        <fullName evidence="2">Uncharacterized protein</fullName>
    </submittedName>
</protein>
<comment type="caution">
    <text evidence="2">The sequence shown here is derived from an EMBL/GenBank/DDBJ whole genome shotgun (WGS) entry which is preliminary data.</text>
</comment>
<accession>A0A2C6L455</accession>
<feature type="region of interest" description="Disordered" evidence="1">
    <location>
        <begin position="169"/>
        <end position="201"/>
    </location>
</feature>
<keyword evidence="3" id="KW-1185">Reference proteome</keyword>
<dbReference type="VEuPathDB" id="ToxoDB:CSUI_003483"/>
<reference evidence="2 3" key="1">
    <citation type="journal article" date="2017" name="Int. J. Parasitol.">
        <title>The genome of the protozoan parasite Cystoisospora suis and a reverse vaccinology approach to identify vaccine candidates.</title>
        <authorList>
            <person name="Palmieri N."/>
            <person name="Shrestha A."/>
            <person name="Ruttkowski B."/>
            <person name="Beck T."/>
            <person name="Vogl C."/>
            <person name="Tomley F."/>
            <person name="Blake D.P."/>
            <person name="Joachim A."/>
        </authorList>
    </citation>
    <scope>NUCLEOTIDE SEQUENCE [LARGE SCALE GENOMIC DNA]</scope>
    <source>
        <strain evidence="2 3">Wien I</strain>
    </source>
</reference>
<dbReference type="AlphaFoldDB" id="A0A2C6L455"/>
<gene>
    <name evidence="2" type="ORF">CSUI_003483</name>
</gene>
<feature type="compositionally biased region" description="Basic and acidic residues" evidence="1">
    <location>
        <begin position="231"/>
        <end position="246"/>
    </location>
</feature>
<proteinExistence type="predicted"/>
<organism evidence="2 3">
    <name type="scientific">Cystoisospora suis</name>
    <dbReference type="NCBI Taxonomy" id="483139"/>
    <lineage>
        <taxon>Eukaryota</taxon>
        <taxon>Sar</taxon>
        <taxon>Alveolata</taxon>
        <taxon>Apicomplexa</taxon>
        <taxon>Conoidasida</taxon>
        <taxon>Coccidia</taxon>
        <taxon>Eucoccidiorida</taxon>
        <taxon>Eimeriorina</taxon>
        <taxon>Sarcocystidae</taxon>
        <taxon>Cystoisospora</taxon>
    </lineage>
</organism>
<evidence type="ECO:0000313" key="3">
    <source>
        <dbReference type="Proteomes" id="UP000221165"/>
    </source>
</evidence>
<evidence type="ECO:0000256" key="1">
    <source>
        <dbReference type="SAM" id="MobiDB-lite"/>
    </source>
</evidence>
<sequence length="374" mass="41513">MFSFLPLLKDLSEEKRLLGSSLYGTHFGGNRRRHYEAQGSVFLTGGLLLLYSNQSTPSPYKTEEVAINHSSVFVYSQTNMESVPSSSRVGGNNEVSHVSLEANSVEKAKSRREHRRALPHKRASSSRSLSRGKKFLVTAASVVSLIGVLVALGRFMKCRAALSSSVFQSRGGLHKGGASARRLAEGGEEKDSGSPSEPCKSQLDTLLESLGVDTSKILSSDHGGQQGEGVNCEKEERRKDEKKAGEASRGGTAEDSMDQELWRAKMKHKEKLAELRFYSHQLQNREKRRQRARSQEESALEQRSSKDDKGSSRGQEGGAGDSEDSDDDWPLRMRIREKEVEVEFYKRRVDRLEQKRTAWSPAGTGGSPARIEHE</sequence>
<dbReference type="RefSeq" id="XP_067924345.1">
    <property type="nucleotide sequence ID" value="XM_068063681.1"/>
</dbReference>
<feature type="compositionally biased region" description="Basic and acidic residues" evidence="1">
    <location>
        <begin position="182"/>
        <end position="192"/>
    </location>
</feature>
<evidence type="ECO:0000313" key="2">
    <source>
        <dbReference type="EMBL" id="PHJ22668.1"/>
    </source>
</evidence>
<dbReference type="EMBL" id="MIGC01001553">
    <property type="protein sequence ID" value="PHJ22668.1"/>
    <property type="molecule type" value="Genomic_DNA"/>
</dbReference>
<feature type="compositionally biased region" description="Basic residues" evidence="1">
    <location>
        <begin position="109"/>
        <end position="126"/>
    </location>
</feature>